<feature type="binding site" evidence="7">
    <location>
        <begin position="89"/>
        <end position="99"/>
    </location>
    <ligand>
        <name>ATP</name>
        <dbReference type="ChEBI" id="CHEBI:30616"/>
    </ligand>
</feature>
<evidence type="ECO:0000259" key="9">
    <source>
        <dbReference type="Pfam" id="PF00288"/>
    </source>
</evidence>
<comment type="subcellular location">
    <subcellularLocation>
        <location evidence="7">Cytoplasm</location>
    </subcellularLocation>
</comment>
<dbReference type="Pfam" id="PF08544">
    <property type="entry name" value="GHMP_kinases_C"/>
    <property type="match status" value="1"/>
</dbReference>
<evidence type="ECO:0000256" key="5">
    <source>
        <dbReference type="ARBA" id="ARBA00022777"/>
    </source>
</evidence>
<evidence type="ECO:0000256" key="6">
    <source>
        <dbReference type="ARBA" id="ARBA00022840"/>
    </source>
</evidence>
<comment type="function">
    <text evidence="7">Catalyzes the ATP-dependent phosphorylation of L-homoserine to L-homoserine phosphate.</text>
</comment>
<keyword evidence="2 7" id="KW-0808">Transferase</keyword>
<dbReference type="STRING" id="56779.SAMN05421834_101231"/>
<protein>
    <recommendedName>
        <fullName evidence="7 8">Homoserine kinase</fullName>
        <shortName evidence="7">HK</shortName>
        <shortName evidence="7">HSK</shortName>
        <ecNumber evidence="7 8">2.7.1.39</ecNumber>
    </recommendedName>
</protein>
<dbReference type="InterPro" id="IPR013750">
    <property type="entry name" value="GHMP_kinase_C_dom"/>
</dbReference>
<keyword evidence="12" id="KW-1185">Reference proteome</keyword>
<dbReference type="GO" id="GO:0004413">
    <property type="term" value="F:homoserine kinase activity"/>
    <property type="evidence" value="ECO:0007669"/>
    <property type="project" value="UniProtKB-UniRule"/>
</dbReference>
<dbReference type="InterPro" id="IPR000870">
    <property type="entry name" value="Homoserine_kinase"/>
</dbReference>
<evidence type="ECO:0000256" key="2">
    <source>
        <dbReference type="ARBA" id="ARBA00022679"/>
    </source>
</evidence>
<dbReference type="HAMAP" id="MF_00384">
    <property type="entry name" value="Homoser_kinase"/>
    <property type="match status" value="1"/>
</dbReference>
<dbReference type="Gene3D" id="3.30.70.890">
    <property type="entry name" value="GHMP kinase, C-terminal domain"/>
    <property type="match status" value="1"/>
</dbReference>
<dbReference type="NCBIfam" id="TIGR00191">
    <property type="entry name" value="thrB"/>
    <property type="match status" value="1"/>
</dbReference>
<dbReference type="PANTHER" id="PTHR20861">
    <property type="entry name" value="HOMOSERINE/4-DIPHOSPHOCYTIDYL-2-C-METHYL-D-ERYTHRITOL KINASE"/>
    <property type="match status" value="1"/>
</dbReference>
<keyword evidence="1 7" id="KW-0028">Amino-acid biosynthesis</keyword>
<dbReference type="NCBIfam" id="NF002288">
    <property type="entry name" value="PRK01212.1-4"/>
    <property type="match status" value="1"/>
</dbReference>
<dbReference type="UniPathway" id="UPA00050">
    <property type="reaction ID" value="UER00064"/>
</dbReference>
<evidence type="ECO:0000313" key="12">
    <source>
        <dbReference type="Proteomes" id="UP000185669"/>
    </source>
</evidence>
<dbReference type="SUPFAM" id="SSF54211">
    <property type="entry name" value="Ribosomal protein S5 domain 2-like"/>
    <property type="match status" value="1"/>
</dbReference>
<dbReference type="EC" id="2.7.1.39" evidence="7 8"/>
<reference evidence="12" key="1">
    <citation type="submission" date="2017-01" db="EMBL/GenBank/DDBJ databases">
        <authorList>
            <person name="Varghese N."/>
            <person name="Submissions S."/>
        </authorList>
    </citation>
    <scope>NUCLEOTIDE SEQUENCE [LARGE SCALE GENOMIC DNA]</scope>
    <source>
        <strain evidence="12">ATCC 700103</strain>
    </source>
</reference>
<comment type="catalytic activity">
    <reaction evidence="7">
        <text>L-homoserine + ATP = O-phospho-L-homoserine + ADP + H(+)</text>
        <dbReference type="Rhea" id="RHEA:13985"/>
        <dbReference type="ChEBI" id="CHEBI:15378"/>
        <dbReference type="ChEBI" id="CHEBI:30616"/>
        <dbReference type="ChEBI" id="CHEBI:57476"/>
        <dbReference type="ChEBI" id="CHEBI:57590"/>
        <dbReference type="ChEBI" id="CHEBI:456216"/>
        <dbReference type="EC" id="2.7.1.39"/>
    </reaction>
</comment>
<gene>
    <name evidence="7" type="primary">thrB</name>
    <name evidence="11" type="ORF">SAMN05421834_101231</name>
</gene>
<keyword evidence="4 7" id="KW-0547">Nucleotide-binding</keyword>
<dbReference type="InterPro" id="IPR036554">
    <property type="entry name" value="GHMP_kinase_C_sf"/>
</dbReference>
<dbReference type="Proteomes" id="UP000185669">
    <property type="component" value="Unassembled WGS sequence"/>
</dbReference>
<organism evidence="11 12">
    <name type="scientific">Halanaerobium kushneri</name>
    <dbReference type="NCBI Taxonomy" id="56779"/>
    <lineage>
        <taxon>Bacteria</taxon>
        <taxon>Bacillati</taxon>
        <taxon>Bacillota</taxon>
        <taxon>Clostridia</taxon>
        <taxon>Halanaerobiales</taxon>
        <taxon>Halanaerobiaceae</taxon>
        <taxon>Halanaerobium</taxon>
    </lineage>
</organism>
<keyword evidence="3 7" id="KW-0791">Threonine biosynthesis</keyword>
<dbReference type="PIRSF" id="PIRSF000676">
    <property type="entry name" value="Homoser_kin"/>
    <property type="match status" value="1"/>
</dbReference>
<evidence type="ECO:0000256" key="3">
    <source>
        <dbReference type="ARBA" id="ARBA00022697"/>
    </source>
</evidence>
<dbReference type="SUPFAM" id="SSF55060">
    <property type="entry name" value="GHMP Kinase, C-terminal domain"/>
    <property type="match status" value="1"/>
</dbReference>
<sequence>MSTIKVPATSANLGPGYDTLGLALSLYNDFDIKKRKDQQLKITIIDQNKNKEIKIARKDNLVALAYQKYFDFIAEDLIGAEITEKMHTPLARGLGSSSSAIIGGLAAAAIVSGKLISKTDFIQLAVDLEKHPDNVVPALVGGLTINFYCKNNYDYYKIDIEQELDFILVVPDFELKTEKLRQVLPEVVDYPSAINNLSRVSLLTAAFINREYHLLKTAMEDQLHQPYRKKLIKGFDQVLAAAYESGAYGAALSGAGPTILACTQKKSDQIAQNMKKVFASNAVKTDIFKVKACNQSLYQNLKEEIS</sequence>
<dbReference type="InterPro" id="IPR006204">
    <property type="entry name" value="GHMP_kinase_N_dom"/>
</dbReference>
<dbReference type="GO" id="GO:0009088">
    <property type="term" value="P:threonine biosynthetic process"/>
    <property type="evidence" value="ECO:0007669"/>
    <property type="project" value="UniProtKB-UniRule"/>
</dbReference>
<evidence type="ECO:0000256" key="4">
    <source>
        <dbReference type="ARBA" id="ARBA00022741"/>
    </source>
</evidence>
<evidence type="ECO:0000256" key="8">
    <source>
        <dbReference type="NCBIfam" id="TIGR00191"/>
    </source>
</evidence>
<comment type="similarity">
    <text evidence="7">Belongs to the GHMP kinase family. Homoserine kinase subfamily.</text>
</comment>
<proteinExistence type="inferred from homology"/>
<accession>A0A1N6PW58</accession>
<dbReference type="RefSeq" id="WP_076543523.1">
    <property type="nucleotide sequence ID" value="NZ_FTNC01000001.1"/>
</dbReference>
<dbReference type="GO" id="GO:0005737">
    <property type="term" value="C:cytoplasm"/>
    <property type="evidence" value="ECO:0007669"/>
    <property type="project" value="UniProtKB-SubCell"/>
</dbReference>
<keyword evidence="7" id="KW-0963">Cytoplasm</keyword>
<dbReference type="InterPro" id="IPR020568">
    <property type="entry name" value="Ribosomal_Su5_D2-typ_SF"/>
</dbReference>
<dbReference type="Gene3D" id="3.30.230.10">
    <property type="match status" value="1"/>
</dbReference>
<dbReference type="InterPro" id="IPR014721">
    <property type="entry name" value="Ribsml_uS5_D2-typ_fold_subgr"/>
</dbReference>
<name>A0A1N6PW58_9FIRM</name>
<evidence type="ECO:0000313" key="11">
    <source>
        <dbReference type="EMBL" id="SIQ08571.1"/>
    </source>
</evidence>
<dbReference type="Pfam" id="PF00288">
    <property type="entry name" value="GHMP_kinases_N"/>
    <property type="match status" value="1"/>
</dbReference>
<evidence type="ECO:0000256" key="1">
    <source>
        <dbReference type="ARBA" id="ARBA00022605"/>
    </source>
</evidence>
<evidence type="ECO:0000259" key="10">
    <source>
        <dbReference type="Pfam" id="PF08544"/>
    </source>
</evidence>
<dbReference type="AlphaFoldDB" id="A0A1N6PW58"/>
<feature type="domain" description="GHMP kinase C-terminal" evidence="10">
    <location>
        <begin position="205"/>
        <end position="278"/>
    </location>
</feature>
<keyword evidence="5 7" id="KW-0418">Kinase</keyword>
<dbReference type="OrthoDB" id="9769912at2"/>
<feature type="domain" description="GHMP kinase N-terminal" evidence="9">
    <location>
        <begin position="71"/>
        <end position="142"/>
    </location>
</feature>
<keyword evidence="6 7" id="KW-0067">ATP-binding</keyword>
<dbReference type="EMBL" id="FTNC01000001">
    <property type="protein sequence ID" value="SIQ08571.1"/>
    <property type="molecule type" value="Genomic_DNA"/>
</dbReference>
<evidence type="ECO:0000256" key="7">
    <source>
        <dbReference type="HAMAP-Rule" id="MF_00384"/>
    </source>
</evidence>
<comment type="pathway">
    <text evidence="7">Amino-acid biosynthesis; L-threonine biosynthesis; L-threonine from L-aspartate: step 4/5.</text>
</comment>
<dbReference type="PRINTS" id="PR00958">
    <property type="entry name" value="HOMSERKINASE"/>
</dbReference>
<dbReference type="GO" id="GO:0005524">
    <property type="term" value="F:ATP binding"/>
    <property type="evidence" value="ECO:0007669"/>
    <property type="project" value="UniProtKB-UniRule"/>
</dbReference>
<dbReference type="PANTHER" id="PTHR20861:SF1">
    <property type="entry name" value="HOMOSERINE KINASE"/>
    <property type="match status" value="1"/>
</dbReference>